<dbReference type="OMA" id="PKTDGFA"/>
<reference evidence="2" key="3">
    <citation type="submission" date="2015-02" db="UniProtKB">
        <authorList>
            <consortium name="EnsemblProtists"/>
        </authorList>
    </citation>
    <scope>IDENTIFICATION</scope>
    <source>
        <strain evidence="2">DAOM BR144</strain>
    </source>
</reference>
<dbReference type="VEuPathDB" id="FungiDB:PYU1_G002939"/>
<reference evidence="3" key="1">
    <citation type="journal article" date="2010" name="Genome Biol.">
        <title>Genome sequence of the necrotrophic plant pathogen Pythium ultimum reveals original pathogenicity mechanisms and effector repertoire.</title>
        <authorList>
            <person name="Levesque C.A."/>
            <person name="Brouwer H."/>
            <person name="Cano L."/>
            <person name="Hamilton J.P."/>
            <person name="Holt C."/>
            <person name="Huitema E."/>
            <person name="Raffaele S."/>
            <person name="Robideau G.P."/>
            <person name="Thines M."/>
            <person name="Win J."/>
            <person name="Zerillo M.M."/>
            <person name="Beakes G.W."/>
            <person name="Boore J.L."/>
            <person name="Busam D."/>
            <person name="Dumas B."/>
            <person name="Ferriera S."/>
            <person name="Fuerstenberg S.I."/>
            <person name="Gachon C.M."/>
            <person name="Gaulin E."/>
            <person name="Govers F."/>
            <person name="Grenville-Briggs L."/>
            <person name="Horner N."/>
            <person name="Hostetler J."/>
            <person name="Jiang R.H."/>
            <person name="Johnson J."/>
            <person name="Krajaejun T."/>
            <person name="Lin H."/>
            <person name="Meijer H.J."/>
            <person name="Moore B."/>
            <person name="Morris P."/>
            <person name="Phuntmart V."/>
            <person name="Puiu D."/>
            <person name="Shetty J."/>
            <person name="Stajich J.E."/>
            <person name="Tripathy S."/>
            <person name="Wawra S."/>
            <person name="van West P."/>
            <person name="Whitty B.R."/>
            <person name="Coutinho P.M."/>
            <person name="Henrissat B."/>
            <person name="Martin F."/>
            <person name="Thomas P.D."/>
            <person name="Tyler B.M."/>
            <person name="De Vries R.P."/>
            <person name="Kamoun S."/>
            <person name="Yandell M."/>
            <person name="Tisserat N."/>
            <person name="Buell C.R."/>
        </authorList>
    </citation>
    <scope>NUCLEOTIDE SEQUENCE</scope>
    <source>
        <strain evidence="3">DAOM:BR144</strain>
    </source>
</reference>
<dbReference type="AlphaFoldDB" id="K3WDA1"/>
<evidence type="ECO:0000313" key="3">
    <source>
        <dbReference type="Proteomes" id="UP000019132"/>
    </source>
</evidence>
<dbReference type="EMBL" id="GL376628">
    <property type="status" value="NOT_ANNOTATED_CDS"/>
    <property type="molecule type" value="Genomic_DNA"/>
</dbReference>
<dbReference type="InParanoid" id="K3WDA1"/>
<evidence type="ECO:0000256" key="1">
    <source>
        <dbReference type="SAM" id="MobiDB-lite"/>
    </source>
</evidence>
<reference evidence="3" key="2">
    <citation type="submission" date="2010-04" db="EMBL/GenBank/DDBJ databases">
        <authorList>
            <person name="Buell R."/>
            <person name="Hamilton J."/>
            <person name="Hostetler J."/>
        </authorList>
    </citation>
    <scope>NUCLEOTIDE SEQUENCE [LARGE SCALE GENOMIC DNA]</scope>
    <source>
        <strain evidence="3">DAOM:BR144</strain>
    </source>
</reference>
<feature type="compositionally biased region" description="Polar residues" evidence="1">
    <location>
        <begin position="23"/>
        <end position="39"/>
    </location>
</feature>
<evidence type="ECO:0000313" key="2">
    <source>
        <dbReference type="EnsemblProtists" id="PYU1_T002942"/>
    </source>
</evidence>
<feature type="compositionally biased region" description="Polar residues" evidence="1">
    <location>
        <begin position="96"/>
        <end position="105"/>
    </location>
</feature>
<accession>K3WDA1</accession>
<dbReference type="EnsemblProtists" id="PYU1_T002942">
    <property type="protein sequence ID" value="PYU1_T002942"/>
    <property type="gene ID" value="PYU1_G002939"/>
</dbReference>
<name>K3WDA1_GLOUD</name>
<organism evidence="2 3">
    <name type="scientific">Globisporangium ultimum (strain ATCC 200006 / CBS 805.95 / DAOM BR144)</name>
    <name type="common">Pythium ultimum</name>
    <dbReference type="NCBI Taxonomy" id="431595"/>
    <lineage>
        <taxon>Eukaryota</taxon>
        <taxon>Sar</taxon>
        <taxon>Stramenopiles</taxon>
        <taxon>Oomycota</taxon>
        <taxon>Peronosporomycetes</taxon>
        <taxon>Pythiales</taxon>
        <taxon>Pythiaceae</taxon>
        <taxon>Globisporangium</taxon>
    </lineage>
</organism>
<proteinExistence type="predicted"/>
<dbReference type="HOGENOM" id="CLU_053788_0_0_1"/>
<sequence length="336" mass="36692">MTKAKRCPAGTSFSAENAGLHDTSPTARSGSDSQDSSRLPSRRCVESVYSLNQVNHDPKTDGFADVDESVPPPFRIEITTNASPASAPPAHRKSPVSFSSLGPQENSHHQRTSLQSRRWSSFSNQEQLQQMATQSGDHHRMHNFAGSAHAEDVSKRQPLEWFSKDDQINNAHLFETVVFISSPRFDHDLDADTRSLASDSALERSECFPLRSGPPAMEVSTSRPVSKISDQQWILASSNPFFYNAPAASEFDDMDPETAIAQTPLYESDDLMTIATEMSDLHLDDFILGELQPMPLSIAVGTGGARPIAPTASSSNPSPPLHTSLGKDFLSLFAQH</sequence>
<protein>
    <submittedName>
        <fullName evidence="2">Uncharacterized protein</fullName>
    </submittedName>
</protein>
<keyword evidence="3" id="KW-1185">Reference proteome</keyword>
<feature type="region of interest" description="Disordered" evidence="1">
    <location>
        <begin position="1"/>
        <end position="126"/>
    </location>
</feature>
<dbReference type="eggNOG" id="ENOG502SEHR">
    <property type="taxonomic scope" value="Eukaryota"/>
</dbReference>
<dbReference type="Proteomes" id="UP000019132">
    <property type="component" value="Unassembled WGS sequence"/>
</dbReference>
<feature type="compositionally biased region" description="Polar residues" evidence="1">
    <location>
        <begin position="112"/>
        <end position="126"/>
    </location>
</feature>